<dbReference type="PANTHER" id="PTHR12854">
    <property type="entry name" value="ATAXIN 2-RELATED"/>
    <property type="match status" value="1"/>
</dbReference>
<dbReference type="Proteomes" id="UP001159641">
    <property type="component" value="Unassembled WGS sequence"/>
</dbReference>
<dbReference type="GO" id="GO:0010494">
    <property type="term" value="C:cytoplasmic stress granule"/>
    <property type="evidence" value="ECO:0007669"/>
    <property type="project" value="TreeGrafter"/>
</dbReference>
<organism evidence="2 3">
    <name type="scientific">Eschrichtius robustus</name>
    <name type="common">California gray whale</name>
    <name type="synonym">Eschrichtius gibbosus</name>
    <dbReference type="NCBI Taxonomy" id="9764"/>
    <lineage>
        <taxon>Eukaryota</taxon>
        <taxon>Metazoa</taxon>
        <taxon>Chordata</taxon>
        <taxon>Craniata</taxon>
        <taxon>Vertebrata</taxon>
        <taxon>Euteleostomi</taxon>
        <taxon>Mammalia</taxon>
        <taxon>Eutheria</taxon>
        <taxon>Laurasiatheria</taxon>
        <taxon>Artiodactyla</taxon>
        <taxon>Whippomorpha</taxon>
        <taxon>Cetacea</taxon>
        <taxon>Mysticeti</taxon>
        <taxon>Eschrichtiidae</taxon>
        <taxon>Eschrichtius</taxon>
    </lineage>
</organism>
<dbReference type="GO" id="GO:0034063">
    <property type="term" value="P:stress granule assembly"/>
    <property type="evidence" value="ECO:0007669"/>
    <property type="project" value="TreeGrafter"/>
</dbReference>
<gene>
    <name evidence="2" type="ORF">J1605_012791</name>
</gene>
<accession>A0AB34GLP4</accession>
<proteinExistence type="predicted"/>
<dbReference type="Pfam" id="PF06741">
    <property type="entry name" value="LsmAD"/>
    <property type="match status" value="1"/>
</dbReference>
<dbReference type="AlphaFoldDB" id="A0AB34GLP4"/>
<evidence type="ECO:0000259" key="1">
    <source>
        <dbReference type="SMART" id="SM01272"/>
    </source>
</evidence>
<keyword evidence="3" id="KW-1185">Reference proteome</keyword>
<reference evidence="2 3" key="1">
    <citation type="submission" date="2022-11" db="EMBL/GenBank/DDBJ databases">
        <title>Whole genome sequence of Eschrichtius robustus ER-17-0199.</title>
        <authorList>
            <person name="Bruniche-Olsen A."/>
            <person name="Black A.N."/>
            <person name="Fields C.J."/>
            <person name="Walden K."/>
            <person name="Dewoody J.A."/>
        </authorList>
    </citation>
    <scope>NUCLEOTIDE SEQUENCE [LARGE SCALE GENOMIC DNA]</scope>
    <source>
        <strain evidence="2">ER-17-0199</strain>
        <tissue evidence="2">Blubber</tissue>
    </source>
</reference>
<protein>
    <recommendedName>
        <fullName evidence="1">LsmAD domain-containing protein</fullName>
    </recommendedName>
</protein>
<dbReference type="EMBL" id="JAIQCJ010002228">
    <property type="protein sequence ID" value="KAJ8779329.1"/>
    <property type="molecule type" value="Genomic_DNA"/>
</dbReference>
<dbReference type="PANTHER" id="PTHR12854:SF11">
    <property type="entry name" value="ATAXIN-2"/>
    <property type="match status" value="1"/>
</dbReference>
<dbReference type="SMART" id="SM01272">
    <property type="entry name" value="LsmAD"/>
    <property type="match status" value="1"/>
</dbReference>
<evidence type="ECO:0000313" key="2">
    <source>
        <dbReference type="EMBL" id="KAJ8779329.1"/>
    </source>
</evidence>
<name>A0AB34GLP4_ESCRO</name>
<sequence length="240" mass="26877">MIFQPKPSFADAFTDSAISAKVNGEHKEKDLEPWDAGELTTSEELEALENDVVSKIFSISHVMWSCDMSNGWDPNDMFRYNEENYGVVSTYDSSLSSYTVPLERDNSEEFLKREARANQLAEEIESSAQYKARVALENDDRSEEEKYTAVQRNSSEREGHNINTSFYTFLHIICSVRCSLAIALPISFLSPTFSLPVRSQLSSTSGSHPYTAALQAPLAAIQTPVSPLCSWFSSSCLYYA</sequence>
<dbReference type="GO" id="GO:0003729">
    <property type="term" value="F:mRNA binding"/>
    <property type="evidence" value="ECO:0007669"/>
    <property type="project" value="TreeGrafter"/>
</dbReference>
<comment type="caution">
    <text evidence="2">The sequence shown here is derived from an EMBL/GenBank/DDBJ whole genome shotgun (WGS) entry which is preliminary data.</text>
</comment>
<evidence type="ECO:0000313" key="3">
    <source>
        <dbReference type="Proteomes" id="UP001159641"/>
    </source>
</evidence>
<feature type="domain" description="LsmAD" evidence="1">
    <location>
        <begin position="85"/>
        <end position="153"/>
    </location>
</feature>
<dbReference type="InterPro" id="IPR045117">
    <property type="entry name" value="ATXN2-like"/>
</dbReference>
<dbReference type="InterPro" id="IPR009604">
    <property type="entry name" value="LsmAD_domain"/>
</dbReference>